<reference evidence="2 3" key="1">
    <citation type="submission" date="2017-09" db="EMBL/GenBank/DDBJ databases">
        <title>Reassesment of A. cryaerophilus.</title>
        <authorList>
            <person name="Perez-Cataluna A."/>
            <person name="Collado L."/>
            <person name="Salgado O."/>
            <person name="Lefinanco V."/>
            <person name="Figueras M.J."/>
        </authorList>
    </citation>
    <scope>NUCLEOTIDE SEQUENCE [LARGE SCALE GENOMIC DNA]</scope>
    <source>
        <strain evidence="2 3">LMG 9861</strain>
    </source>
</reference>
<evidence type="ECO:0000313" key="3">
    <source>
        <dbReference type="Proteomes" id="UP000239065"/>
    </source>
</evidence>
<sequence length="122" mass="13580">MANNNQNFNEYNTDINSTRNSNQNGLNINQNPYINSGVNQNFIGQNPNNQMQNQSSSFLNGDFIKGALIGAVATYILTNKNAQESIFETINKVKNLATAGFEELKERIEDAKAASKVNEQEF</sequence>
<evidence type="ECO:0008006" key="4">
    <source>
        <dbReference type="Google" id="ProtNLM"/>
    </source>
</evidence>
<feature type="coiled-coil region" evidence="1">
    <location>
        <begin position="94"/>
        <end position="121"/>
    </location>
</feature>
<protein>
    <recommendedName>
        <fullName evidence="4">YtxH domain-containing protein</fullName>
    </recommendedName>
</protein>
<dbReference type="Proteomes" id="UP000239065">
    <property type="component" value="Unassembled WGS sequence"/>
</dbReference>
<evidence type="ECO:0000313" key="2">
    <source>
        <dbReference type="EMBL" id="PRM89099.1"/>
    </source>
</evidence>
<evidence type="ECO:0000256" key="1">
    <source>
        <dbReference type="SAM" id="Coils"/>
    </source>
</evidence>
<comment type="caution">
    <text evidence="2">The sequence shown here is derived from an EMBL/GenBank/DDBJ whole genome shotgun (WGS) entry which is preliminary data.</text>
</comment>
<proteinExistence type="predicted"/>
<organism evidence="2 3">
    <name type="scientific">Aliarcobacter cryaerophilus</name>
    <dbReference type="NCBI Taxonomy" id="28198"/>
    <lineage>
        <taxon>Bacteria</taxon>
        <taxon>Pseudomonadati</taxon>
        <taxon>Campylobacterota</taxon>
        <taxon>Epsilonproteobacteria</taxon>
        <taxon>Campylobacterales</taxon>
        <taxon>Arcobacteraceae</taxon>
        <taxon>Aliarcobacter</taxon>
    </lineage>
</organism>
<dbReference type="EMBL" id="NXGJ01000001">
    <property type="protein sequence ID" value="PRM89099.1"/>
    <property type="molecule type" value="Genomic_DNA"/>
</dbReference>
<gene>
    <name evidence="2" type="ORF">CJ669_00965</name>
</gene>
<dbReference type="AlphaFoldDB" id="A0A2S9SRE7"/>
<name>A0A2S9SRE7_9BACT</name>
<accession>A0A2S9SRE7</accession>
<keyword evidence="1" id="KW-0175">Coiled coil</keyword>
<dbReference type="RefSeq" id="WP_105908308.1">
    <property type="nucleotide sequence ID" value="NZ_NXGJ01000001.1"/>
</dbReference>